<keyword evidence="3 10" id="KW-0812">Transmembrane</keyword>
<keyword evidence="12" id="KW-1185">Reference proteome</keyword>
<feature type="transmembrane region" description="Helical" evidence="10">
    <location>
        <begin position="348"/>
        <end position="370"/>
    </location>
</feature>
<evidence type="ECO:0000256" key="5">
    <source>
        <dbReference type="ARBA" id="ARBA00023065"/>
    </source>
</evidence>
<dbReference type="RefSeq" id="WP_110997062.1">
    <property type="nucleotide sequence ID" value="NZ_QKTW01000002.1"/>
</dbReference>
<keyword evidence="2" id="KW-0813">Transport</keyword>
<feature type="transmembrane region" description="Helical" evidence="10">
    <location>
        <begin position="254"/>
        <end position="272"/>
    </location>
</feature>
<keyword evidence="6 10" id="KW-0472">Membrane</keyword>
<dbReference type="GO" id="GO:0034707">
    <property type="term" value="C:chloride channel complex"/>
    <property type="evidence" value="ECO:0007669"/>
    <property type="project" value="UniProtKB-KW"/>
</dbReference>
<name>A0A2W2BN16_9BACT</name>
<dbReference type="GO" id="GO:0005254">
    <property type="term" value="F:chloride channel activity"/>
    <property type="evidence" value="ECO:0007669"/>
    <property type="project" value="UniProtKB-KW"/>
</dbReference>
<dbReference type="PRINTS" id="PR00762">
    <property type="entry name" value="CLCHANNEL"/>
</dbReference>
<evidence type="ECO:0000256" key="4">
    <source>
        <dbReference type="ARBA" id="ARBA00022989"/>
    </source>
</evidence>
<feature type="transmembrane region" description="Helical" evidence="10">
    <location>
        <begin position="184"/>
        <end position="202"/>
    </location>
</feature>
<evidence type="ECO:0000313" key="11">
    <source>
        <dbReference type="EMBL" id="PZF74856.1"/>
    </source>
</evidence>
<reference evidence="11 12" key="1">
    <citation type="submission" date="2018-06" db="EMBL/GenBank/DDBJ databases">
        <title>Mucibacter soli gen. nov., sp. nov., a new member of the family Chitinophagaceae producing mucin.</title>
        <authorList>
            <person name="Kim M.-K."/>
            <person name="Park S."/>
            <person name="Kim T.-S."/>
            <person name="Joung Y."/>
            <person name="Han J.-H."/>
            <person name="Kim S.B."/>
        </authorList>
    </citation>
    <scope>NUCLEOTIDE SEQUENCE [LARGE SCALE GENOMIC DNA]</scope>
    <source>
        <strain evidence="11 12">R1-15</strain>
    </source>
</reference>
<dbReference type="SUPFAM" id="SSF81340">
    <property type="entry name" value="Clc chloride channel"/>
    <property type="match status" value="1"/>
</dbReference>
<keyword evidence="7" id="KW-0869">Chloride channel</keyword>
<proteinExistence type="predicted"/>
<feature type="transmembrane region" description="Helical" evidence="10">
    <location>
        <begin position="53"/>
        <end position="70"/>
    </location>
</feature>
<keyword evidence="9" id="KW-0407">Ion channel</keyword>
<gene>
    <name evidence="11" type="ORF">DN068_01270</name>
</gene>
<evidence type="ECO:0000256" key="3">
    <source>
        <dbReference type="ARBA" id="ARBA00022692"/>
    </source>
</evidence>
<evidence type="ECO:0000256" key="9">
    <source>
        <dbReference type="ARBA" id="ARBA00023303"/>
    </source>
</evidence>
<feature type="transmembrane region" description="Helical" evidence="10">
    <location>
        <begin position="324"/>
        <end position="342"/>
    </location>
</feature>
<keyword evidence="8" id="KW-0868">Chloride</keyword>
<evidence type="ECO:0000256" key="2">
    <source>
        <dbReference type="ARBA" id="ARBA00022448"/>
    </source>
</evidence>
<dbReference type="InterPro" id="IPR014743">
    <property type="entry name" value="Cl-channel_core"/>
</dbReference>
<dbReference type="PANTHER" id="PTHR43427">
    <property type="entry name" value="CHLORIDE CHANNEL PROTEIN CLC-E"/>
    <property type="match status" value="1"/>
</dbReference>
<dbReference type="AlphaFoldDB" id="A0A2W2BN16"/>
<feature type="transmembrane region" description="Helical" evidence="10">
    <location>
        <begin position="109"/>
        <end position="132"/>
    </location>
</feature>
<evidence type="ECO:0000256" key="8">
    <source>
        <dbReference type="ARBA" id="ARBA00023214"/>
    </source>
</evidence>
<dbReference type="InterPro" id="IPR050368">
    <property type="entry name" value="ClC-type_chloride_channel"/>
</dbReference>
<evidence type="ECO:0000256" key="6">
    <source>
        <dbReference type="ARBA" id="ARBA00023136"/>
    </source>
</evidence>
<feature type="transmembrane region" description="Helical" evidence="10">
    <location>
        <begin position="222"/>
        <end position="242"/>
    </location>
</feature>
<comment type="subcellular location">
    <subcellularLocation>
        <location evidence="1">Membrane</location>
        <topology evidence="1">Multi-pass membrane protein</topology>
    </subcellularLocation>
</comment>
<keyword evidence="4 10" id="KW-1133">Transmembrane helix</keyword>
<evidence type="ECO:0000256" key="10">
    <source>
        <dbReference type="SAM" id="Phobius"/>
    </source>
</evidence>
<dbReference type="Gene3D" id="1.10.3080.10">
    <property type="entry name" value="Clc chloride channel"/>
    <property type="match status" value="1"/>
</dbReference>
<keyword evidence="5" id="KW-0406">Ion transport</keyword>
<dbReference type="EMBL" id="QKTW01000002">
    <property type="protein sequence ID" value="PZF74856.1"/>
    <property type="molecule type" value="Genomic_DNA"/>
</dbReference>
<dbReference type="InterPro" id="IPR001807">
    <property type="entry name" value="ClC"/>
</dbReference>
<feature type="transmembrane region" description="Helical" evidence="10">
    <location>
        <begin position="377"/>
        <end position="401"/>
    </location>
</feature>
<dbReference type="Pfam" id="PF00654">
    <property type="entry name" value="Voltage_CLC"/>
    <property type="match status" value="1"/>
</dbReference>
<dbReference type="CDD" id="cd00400">
    <property type="entry name" value="Voltage_gated_ClC"/>
    <property type="match status" value="1"/>
</dbReference>
<accession>A0A2W2BN16</accession>
<evidence type="ECO:0000256" key="7">
    <source>
        <dbReference type="ARBA" id="ARBA00023173"/>
    </source>
</evidence>
<organism evidence="11 12">
    <name type="scientific">Taibaiella soli</name>
    <dbReference type="NCBI Taxonomy" id="1649169"/>
    <lineage>
        <taxon>Bacteria</taxon>
        <taxon>Pseudomonadati</taxon>
        <taxon>Bacteroidota</taxon>
        <taxon>Chitinophagia</taxon>
        <taxon>Chitinophagales</taxon>
        <taxon>Chitinophagaceae</taxon>
        <taxon>Taibaiella</taxon>
    </lineage>
</organism>
<dbReference type="PANTHER" id="PTHR43427:SF6">
    <property type="entry name" value="CHLORIDE CHANNEL PROTEIN CLC-E"/>
    <property type="match status" value="1"/>
</dbReference>
<protein>
    <submittedName>
        <fullName evidence="11">Chloride channel protein</fullName>
    </submittedName>
</protein>
<dbReference type="Proteomes" id="UP000248745">
    <property type="component" value="Unassembled WGS sequence"/>
</dbReference>
<comment type="caution">
    <text evidence="11">The sequence shown here is derived from an EMBL/GenBank/DDBJ whole genome shotgun (WGS) entry which is preliminary data.</text>
</comment>
<feature type="transmembrane region" description="Helical" evidence="10">
    <location>
        <begin position="292"/>
        <end position="312"/>
    </location>
</feature>
<evidence type="ECO:0000256" key="1">
    <source>
        <dbReference type="ARBA" id="ARBA00004141"/>
    </source>
</evidence>
<sequence length="440" mass="47894">MSYRISVKRQHYGRLLLMSLLVGIFASALAFGLKHLTEHVETYVFSNFSRSSAWFIILPSVGMTAIYFLRKYFFKGKANKGVKEIYRTIEDRRDELPAYKIPSHFINGFLTVIFGGSTGVEVSTVVATAAVGSAAYNKNAVAKSYKTELICAGVAAGVATLFNSPLGGLLFAIEVISRRTDKSVLLATLCGILPSAILTLFLHEEPLFHVSTSPWNPDATFAVIVLCAMCAFISIYFTRVLIYVKKKFAAIDNNFLRVNIGALIVGVSIYVFPQLFGDSYHAVNSLFAGGTIQYSLKIILLLVSLIALKPLVASLTLGAGGDGGVFAPSIVVGAILGVVTATTSNHYFGTHFSLGNFMVFGIAAALSAAIHAPLTALMLACGIVPGGFALIVPTFLASFAARYIAHYFCEYTVYSYENPSSEKYPHRWVRQIYRDRVNRD</sequence>
<evidence type="ECO:0000313" key="12">
    <source>
        <dbReference type="Proteomes" id="UP000248745"/>
    </source>
</evidence>
<dbReference type="OrthoDB" id="9812438at2"/>
<feature type="transmembrane region" description="Helical" evidence="10">
    <location>
        <begin position="152"/>
        <end position="172"/>
    </location>
</feature>
<feature type="transmembrane region" description="Helical" evidence="10">
    <location>
        <begin position="12"/>
        <end position="33"/>
    </location>
</feature>